<evidence type="ECO:0000313" key="2">
    <source>
        <dbReference type="Proteomes" id="UP000243525"/>
    </source>
</evidence>
<dbReference type="Proteomes" id="UP000243525">
    <property type="component" value="Unassembled WGS sequence"/>
</dbReference>
<protein>
    <submittedName>
        <fullName evidence="1">Uncharacterized protein</fullName>
    </submittedName>
</protein>
<dbReference type="EMBL" id="QAAD01000013">
    <property type="protein sequence ID" value="PTN07808.1"/>
    <property type="molecule type" value="Genomic_DNA"/>
</dbReference>
<proteinExistence type="predicted"/>
<sequence>MAGNVSSEGAGDGFGGGGSFCIEIATTAARWGLGIIQ</sequence>
<gene>
    <name evidence="1" type="ORF">C8N47_11374</name>
</gene>
<keyword evidence="2" id="KW-1185">Reference proteome</keyword>
<reference evidence="1 2" key="1">
    <citation type="submission" date="2018-04" db="EMBL/GenBank/DDBJ databases">
        <title>Genomic Encyclopedia of Archaeal and Bacterial Type Strains, Phase II (KMG-II): from individual species to whole genera.</title>
        <authorList>
            <person name="Goeker M."/>
        </authorList>
    </citation>
    <scope>NUCLEOTIDE SEQUENCE [LARGE SCALE GENOMIC DNA]</scope>
    <source>
        <strain evidence="1 2">DSM 28823</strain>
    </source>
</reference>
<comment type="caution">
    <text evidence="1">The sequence shown here is derived from an EMBL/GenBank/DDBJ whole genome shotgun (WGS) entry which is preliminary data.</text>
</comment>
<dbReference type="AlphaFoldDB" id="A0A2T5BZU5"/>
<accession>A0A2T5BZU5</accession>
<name>A0A2T5BZU5_9BACT</name>
<organism evidence="1 2">
    <name type="scientific">Mangrovibacterium marinum</name>
    <dbReference type="NCBI Taxonomy" id="1639118"/>
    <lineage>
        <taxon>Bacteria</taxon>
        <taxon>Pseudomonadati</taxon>
        <taxon>Bacteroidota</taxon>
        <taxon>Bacteroidia</taxon>
        <taxon>Marinilabiliales</taxon>
        <taxon>Prolixibacteraceae</taxon>
        <taxon>Mangrovibacterium</taxon>
    </lineage>
</organism>
<evidence type="ECO:0000313" key="1">
    <source>
        <dbReference type="EMBL" id="PTN07808.1"/>
    </source>
</evidence>